<evidence type="ECO:0000313" key="16">
    <source>
        <dbReference type="EMBL" id="KAF2839290.1"/>
    </source>
</evidence>
<evidence type="ECO:0000256" key="2">
    <source>
        <dbReference type="ARBA" id="ARBA00004567"/>
    </source>
</evidence>
<evidence type="ECO:0000256" key="5">
    <source>
        <dbReference type="ARBA" id="ARBA00022448"/>
    </source>
</evidence>
<evidence type="ECO:0000313" key="17">
    <source>
        <dbReference type="Proteomes" id="UP000799429"/>
    </source>
</evidence>
<dbReference type="Pfam" id="PF05064">
    <property type="entry name" value="Nsp1_C"/>
    <property type="match status" value="1"/>
</dbReference>
<dbReference type="GO" id="GO:0005543">
    <property type="term" value="F:phospholipid binding"/>
    <property type="evidence" value="ECO:0007669"/>
    <property type="project" value="TreeGrafter"/>
</dbReference>
<evidence type="ECO:0000256" key="12">
    <source>
        <dbReference type="ARBA" id="ARBA00078941"/>
    </source>
</evidence>
<dbReference type="InterPro" id="IPR026010">
    <property type="entry name" value="NSP1/NUP62"/>
</dbReference>
<evidence type="ECO:0000256" key="9">
    <source>
        <dbReference type="ARBA" id="ARBA00023132"/>
    </source>
</evidence>
<dbReference type="GO" id="GO:0006405">
    <property type="term" value="P:RNA export from nucleus"/>
    <property type="evidence" value="ECO:0007669"/>
    <property type="project" value="TreeGrafter"/>
</dbReference>
<dbReference type="AlphaFoldDB" id="A0A9P4SAY7"/>
<evidence type="ECO:0000256" key="10">
    <source>
        <dbReference type="ARBA" id="ARBA00023242"/>
    </source>
</evidence>
<evidence type="ECO:0000256" key="8">
    <source>
        <dbReference type="ARBA" id="ARBA00023010"/>
    </source>
</evidence>
<dbReference type="InterPro" id="IPR007758">
    <property type="entry name" value="Nucleoporin_NSP1_C"/>
</dbReference>
<gene>
    <name evidence="16" type="ORF">M501DRAFT_933333</name>
</gene>
<dbReference type="Gene3D" id="1.20.5.170">
    <property type="match status" value="1"/>
</dbReference>
<feature type="domain" description="Nucleoporin NSP1-like C-terminal" evidence="15">
    <location>
        <begin position="1"/>
        <end position="91"/>
    </location>
</feature>
<reference evidence="16" key="1">
    <citation type="journal article" date="2020" name="Stud. Mycol.">
        <title>101 Dothideomycetes genomes: a test case for predicting lifestyles and emergence of pathogens.</title>
        <authorList>
            <person name="Haridas S."/>
            <person name="Albert R."/>
            <person name="Binder M."/>
            <person name="Bloem J."/>
            <person name="Labutti K."/>
            <person name="Salamov A."/>
            <person name="Andreopoulos B."/>
            <person name="Baker S."/>
            <person name="Barry K."/>
            <person name="Bills G."/>
            <person name="Bluhm B."/>
            <person name="Cannon C."/>
            <person name="Castanera R."/>
            <person name="Culley D."/>
            <person name="Daum C."/>
            <person name="Ezra D."/>
            <person name="Gonzalez J."/>
            <person name="Henrissat B."/>
            <person name="Kuo A."/>
            <person name="Liang C."/>
            <person name="Lipzen A."/>
            <person name="Lutzoni F."/>
            <person name="Magnuson J."/>
            <person name="Mondo S."/>
            <person name="Nolan M."/>
            <person name="Ohm R."/>
            <person name="Pangilinan J."/>
            <person name="Park H.-J."/>
            <person name="Ramirez L."/>
            <person name="Alfaro M."/>
            <person name="Sun H."/>
            <person name="Tritt A."/>
            <person name="Yoshinaga Y."/>
            <person name="Zwiers L.-H."/>
            <person name="Turgeon B."/>
            <person name="Goodwin S."/>
            <person name="Spatafora J."/>
            <person name="Crous P."/>
            <person name="Grigoriev I."/>
        </authorList>
    </citation>
    <scope>NUCLEOTIDE SEQUENCE</scope>
    <source>
        <strain evidence="16">CBS 101060</strain>
    </source>
</reference>
<organism evidence="16 17">
    <name type="scientific">Patellaria atrata CBS 101060</name>
    <dbReference type="NCBI Taxonomy" id="1346257"/>
    <lineage>
        <taxon>Eukaryota</taxon>
        <taxon>Fungi</taxon>
        <taxon>Dikarya</taxon>
        <taxon>Ascomycota</taxon>
        <taxon>Pezizomycotina</taxon>
        <taxon>Dothideomycetes</taxon>
        <taxon>Dothideomycetes incertae sedis</taxon>
        <taxon>Patellariales</taxon>
        <taxon>Patellariaceae</taxon>
        <taxon>Patellaria</taxon>
    </lineage>
</organism>
<protein>
    <recommendedName>
        <fullName evidence="11">Nucleoporin NSP1</fullName>
    </recommendedName>
    <alternativeName>
        <fullName evidence="12">Nuclear pore protein NSP1</fullName>
    </alternativeName>
    <alternativeName>
        <fullName evidence="13">Nucleoskeletal-like protein</fullName>
    </alternativeName>
</protein>
<dbReference type="GO" id="GO:0044613">
    <property type="term" value="C:nuclear pore central transport channel"/>
    <property type="evidence" value="ECO:0007669"/>
    <property type="project" value="TreeGrafter"/>
</dbReference>
<keyword evidence="6" id="KW-0509">mRNA transport</keyword>
<feature type="coiled-coil region" evidence="14">
    <location>
        <begin position="101"/>
        <end position="128"/>
    </location>
</feature>
<keyword evidence="7" id="KW-0653">Protein transport</keyword>
<keyword evidence="14" id="KW-0175">Coiled coil</keyword>
<keyword evidence="5" id="KW-0813">Transport</keyword>
<dbReference type="GO" id="GO:0017056">
    <property type="term" value="F:structural constituent of nuclear pore"/>
    <property type="evidence" value="ECO:0007669"/>
    <property type="project" value="InterPro"/>
</dbReference>
<dbReference type="PANTHER" id="PTHR12084:SF0">
    <property type="entry name" value="NUCLEAR PORE GLYCOPROTEIN P62"/>
    <property type="match status" value="1"/>
</dbReference>
<name>A0A9P4SAY7_9PEZI</name>
<comment type="subcellular location">
    <subcellularLocation>
        <location evidence="1">Nucleus membrane</location>
        <topology evidence="1">Peripheral membrane protein</topology>
        <orientation evidence="1">Cytoplasmic side</orientation>
    </subcellularLocation>
    <subcellularLocation>
        <location evidence="3">Nucleus membrane</location>
        <topology evidence="3">Peripheral membrane protein</topology>
        <orientation evidence="3">Nucleoplasmic side</orientation>
    </subcellularLocation>
    <subcellularLocation>
        <location evidence="2">Nucleus</location>
        <location evidence="2">Nuclear pore complex</location>
    </subcellularLocation>
</comment>
<dbReference type="OrthoDB" id="344345at2759"/>
<keyword evidence="8" id="KW-0811">Translocation</keyword>
<keyword evidence="17" id="KW-1185">Reference proteome</keyword>
<keyword evidence="9" id="KW-0906">Nuclear pore complex</keyword>
<dbReference type="GO" id="GO:0051028">
    <property type="term" value="P:mRNA transport"/>
    <property type="evidence" value="ECO:0007669"/>
    <property type="project" value="UniProtKB-KW"/>
</dbReference>
<dbReference type="PANTHER" id="PTHR12084">
    <property type="entry name" value="NUCLEAR PORE GLYCOPROTEIN P62-RELATED"/>
    <property type="match status" value="1"/>
</dbReference>
<evidence type="ECO:0000259" key="15">
    <source>
        <dbReference type="Pfam" id="PF05064"/>
    </source>
</evidence>
<evidence type="ECO:0000256" key="11">
    <source>
        <dbReference type="ARBA" id="ARBA00068864"/>
    </source>
</evidence>
<keyword evidence="10" id="KW-0539">Nucleus</keyword>
<dbReference type="EMBL" id="MU006095">
    <property type="protein sequence ID" value="KAF2839290.1"/>
    <property type="molecule type" value="Genomic_DNA"/>
</dbReference>
<accession>A0A9P4SAY7</accession>
<evidence type="ECO:0000256" key="14">
    <source>
        <dbReference type="SAM" id="Coils"/>
    </source>
</evidence>
<evidence type="ECO:0000256" key="13">
    <source>
        <dbReference type="ARBA" id="ARBA00081079"/>
    </source>
</evidence>
<evidence type="ECO:0000256" key="1">
    <source>
        <dbReference type="ARBA" id="ARBA00004335"/>
    </source>
</evidence>
<sequence>MDEIITRWASDLSKYQKDFQKQAEQVAAWDRLLVENSDKITTLFNKTFQAERDAAEVERQLSNVEMQQHELDTWLTRYEGEVDALLEKQMGGERQGPDSEREKTYKLAEKLSSRLNELNQSLGEMVEETNSISASVSRSNKSDDPLSQVIRVLNSHLAQLQVIDSGAAELKGKIAAAQREGAGIARHNGWNGVGSDPADDFYRSFRGGR</sequence>
<evidence type="ECO:0000256" key="4">
    <source>
        <dbReference type="ARBA" id="ARBA00005911"/>
    </source>
</evidence>
<evidence type="ECO:0000256" key="7">
    <source>
        <dbReference type="ARBA" id="ARBA00022927"/>
    </source>
</evidence>
<dbReference type="GO" id="GO:0006606">
    <property type="term" value="P:protein import into nucleus"/>
    <property type="evidence" value="ECO:0007669"/>
    <property type="project" value="TreeGrafter"/>
</dbReference>
<dbReference type="GO" id="GO:0031965">
    <property type="term" value="C:nuclear membrane"/>
    <property type="evidence" value="ECO:0007669"/>
    <property type="project" value="UniProtKB-SubCell"/>
</dbReference>
<dbReference type="Proteomes" id="UP000799429">
    <property type="component" value="Unassembled WGS sequence"/>
</dbReference>
<proteinExistence type="inferred from homology"/>
<dbReference type="FunFam" id="1.20.5.170:FF:000040">
    <property type="entry name" value="Nuclear pore glycoprotein p62"/>
    <property type="match status" value="1"/>
</dbReference>
<comment type="caution">
    <text evidence="16">The sequence shown here is derived from an EMBL/GenBank/DDBJ whole genome shotgun (WGS) entry which is preliminary data.</text>
</comment>
<evidence type="ECO:0000256" key="3">
    <source>
        <dbReference type="ARBA" id="ARBA00004620"/>
    </source>
</evidence>
<evidence type="ECO:0000256" key="6">
    <source>
        <dbReference type="ARBA" id="ARBA00022816"/>
    </source>
</evidence>
<comment type="similarity">
    <text evidence="4">Belongs to the nucleoporin NSP1/NUP62 family.</text>
</comment>